<evidence type="ECO:0000256" key="5">
    <source>
        <dbReference type="PROSITE-ProRule" id="PRU01091"/>
    </source>
</evidence>
<dbReference type="CDD" id="cd00383">
    <property type="entry name" value="trans_reg_C"/>
    <property type="match status" value="1"/>
</dbReference>
<evidence type="ECO:0000259" key="7">
    <source>
        <dbReference type="PROSITE" id="PS51755"/>
    </source>
</evidence>
<evidence type="ECO:0000256" key="1">
    <source>
        <dbReference type="ARBA" id="ARBA00022553"/>
    </source>
</evidence>
<gene>
    <name evidence="8" type="ORF">QFW80_13530</name>
</gene>
<protein>
    <submittedName>
        <fullName evidence="8">Response regulator transcription factor</fullName>
    </submittedName>
</protein>
<feature type="DNA-binding region" description="OmpR/PhoB-type" evidence="5">
    <location>
        <begin position="135"/>
        <end position="237"/>
    </location>
</feature>
<dbReference type="PANTHER" id="PTHR48111:SF40">
    <property type="entry name" value="PHOSPHATE REGULON TRANSCRIPTIONAL REGULATORY PROTEIN PHOB"/>
    <property type="match status" value="1"/>
</dbReference>
<proteinExistence type="predicted"/>
<evidence type="ECO:0000313" key="9">
    <source>
        <dbReference type="Proteomes" id="UP001156831"/>
    </source>
</evidence>
<keyword evidence="1 4" id="KW-0597">Phosphoprotein</keyword>
<dbReference type="InterPro" id="IPR016032">
    <property type="entry name" value="Sig_transdc_resp-reg_C-effctor"/>
</dbReference>
<dbReference type="InterPro" id="IPR001867">
    <property type="entry name" value="OmpR/PhoB-type_DNA-bd"/>
</dbReference>
<dbReference type="PROSITE" id="PS50110">
    <property type="entry name" value="RESPONSE_REGULATORY"/>
    <property type="match status" value="1"/>
</dbReference>
<dbReference type="SUPFAM" id="SSF46894">
    <property type="entry name" value="C-terminal effector domain of the bipartite response regulators"/>
    <property type="match status" value="1"/>
</dbReference>
<keyword evidence="2" id="KW-0902">Two-component regulatory system</keyword>
<dbReference type="InterPro" id="IPR039420">
    <property type="entry name" value="WalR-like"/>
</dbReference>
<evidence type="ECO:0000256" key="4">
    <source>
        <dbReference type="PROSITE-ProRule" id="PRU00169"/>
    </source>
</evidence>
<evidence type="ECO:0000256" key="3">
    <source>
        <dbReference type="ARBA" id="ARBA00023125"/>
    </source>
</evidence>
<sequence length="237" mass="25965">MPGHPDMPAGGRRIAVVEDDAELREKLLVPALCRAGFDAVGVETALQFYRLWAGAPFDMVLLDIGLPDDDGVDIARHLRQLSPHLGIVLCTGHGRGADRLRGLKAGVDAYLVKPLEMEEVVQTVRNVHRRIAGIDATADAADGGWHLDRQGWSLRTPSGASVGLNHAERQIMGVLAARPNQPVTRETLIRELTGDIDGFDPHRLEMLVYRLRRKCEEAAGEPLPLKAVRGLGYVLER</sequence>
<dbReference type="Pfam" id="PF00486">
    <property type="entry name" value="Trans_reg_C"/>
    <property type="match status" value="1"/>
</dbReference>
<evidence type="ECO:0000259" key="6">
    <source>
        <dbReference type="PROSITE" id="PS50110"/>
    </source>
</evidence>
<dbReference type="CDD" id="cd00156">
    <property type="entry name" value="REC"/>
    <property type="match status" value="1"/>
</dbReference>
<dbReference type="InterPro" id="IPR001789">
    <property type="entry name" value="Sig_transdc_resp-reg_receiver"/>
</dbReference>
<organism evidence="8 9">
    <name type="scientific">Luteimonas rhizosphaericola</name>
    <dbReference type="NCBI Taxonomy" id="3042024"/>
    <lineage>
        <taxon>Bacteria</taxon>
        <taxon>Pseudomonadati</taxon>
        <taxon>Pseudomonadota</taxon>
        <taxon>Gammaproteobacteria</taxon>
        <taxon>Lysobacterales</taxon>
        <taxon>Lysobacteraceae</taxon>
        <taxon>Luteimonas</taxon>
    </lineage>
</organism>
<dbReference type="Proteomes" id="UP001156831">
    <property type="component" value="Unassembled WGS sequence"/>
</dbReference>
<evidence type="ECO:0000313" key="8">
    <source>
        <dbReference type="EMBL" id="MDH5831538.1"/>
    </source>
</evidence>
<keyword evidence="9" id="KW-1185">Reference proteome</keyword>
<feature type="modified residue" description="4-aspartylphosphate" evidence="4">
    <location>
        <position position="63"/>
    </location>
</feature>
<reference evidence="8 9" key="1">
    <citation type="submission" date="2023-04" db="EMBL/GenBank/DDBJ databases">
        <title>Luteimonas sp. M1R5S18.</title>
        <authorList>
            <person name="Sun J.-Q."/>
        </authorList>
    </citation>
    <scope>NUCLEOTIDE SEQUENCE [LARGE SCALE GENOMIC DNA]</scope>
    <source>
        <strain evidence="8 9">M1R5S18</strain>
    </source>
</reference>
<accession>A0ABT6JM46</accession>
<evidence type="ECO:0000256" key="2">
    <source>
        <dbReference type="ARBA" id="ARBA00023012"/>
    </source>
</evidence>
<name>A0ABT6JM46_9GAMM</name>
<dbReference type="RefSeq" id="WP_280602502.1">
    <property type="nucleotide sequence ID" value="NZ_JARXRN010000028.1"/>
</dbReference>
<feature type="domain" description="Response regulatory" evidence="6">
    <location>
        <begin position="13"/>
        <end position="128"/>
    </location>
</feature>
<dbReference type="EMBL" id="JARXRN010000028">
    <property type="protein sequence ID" value="MDH5831538.1"/>
    <property type="molecule type" value="Genomic_DNA"/>
</dbReference>
<dbReference type="PROSITE" id="PS51755">
    <property type="entry name" value="OMPR_PHOB"/>
    <property type="match status" value="1"/>
</dbReference>
<keyword evidence="3 5" id="KW-0238">DNA-binding</keyword>
<dbReference type="SMART" id="SM00862">
    <property type="entry name" value="Trans_reg_C"/>
    <property type="match status" value="1"/>
</dbReference>
<dbReference type="InterPro" id="IPR011006">
    <property type="entry name" value="CheY-like_superfamily"/>
</dbReference>
<comment type="caution">
    <text evidence="8">The sequence shown here is derived from an EMBL/GenBank/DDBJ whole genome shotgun (WGS) entry which is preliminary data.</text>
</comment>
<dbReference type="Pfam" id="PF00072">
    <property type="entry name" value="Response_reg"/>
    <property type="match status" value="1"/>
</dbReference>
<dbReference type="SUPFAM" id="SSF52172">
    <property type="entry name" value="CheY-like"/>
    <property type="match status" value="1"/>
</dbReference>
<dbReference type="SMART" id="SM00448">
    <property type="entry name" value="REC"/>
    <property type="match status" value="1"/>
</dbReference>
<feature type="domain" description="OmpR/PhoB-type" evidence="7">
    <location>
        <begin position="135"/>
        <end position="237"/>
    </location>
</feature>
<dbReference type="Gene3D" id="1.10.10.10">
    <property type="entry name" value="Winged helix-like DNA-binding domain superfamily/Winged helix DNA-binding domain"/>
    <property type="match status" value="1"/>
</dbReference>
<dbReference type="Gene3D" id="3.40.50.2300">
    <property type="match status" value="1"/>
</dbReference>
<dbReference type="PANTHER" id="PTHR48111">
    <property type="entry name" value="REGULATOR OF RPOS"/>
    <property type="match status" value="1"/>
</dbReference>
<dbReference type="InterPro" id="IPR036388">
    <property type="entry name" value="WH-like_DNA-bd_sf"/>
</dbReference>